<dbReference type="Pfam" id="PF22258">
    <property type="entry name" value="DUF6949"/>
    <property type="match status" value="1"/>
</dbReference>
<organism evidence="1 2">
    <name type="scientific">Paradevosia tibetensis</name>
    <dbReference type="NCBI Taxonomy" id="1447062"/>
    <lineage>
        <taxon>Bacteria</taxon>
        <taxon>Pseudomonadati</taxon>
        <taxon>Pseudomonadota</taxon>
        <taxon>Alphaproteobacteria</taxon>
        <taxon>Hyphomicrobiales</taxon>
        <taxon>Devosiaceae</taxon>
        <taxon>Paradevosia</taxon>
    </lineage>
</organism>
<reference evidence="1 2" key="1">
    <citation type="journal article" date="2015" name="Int. J. Syst. Evol. Microbiol.">
        <title>Youhaiella tibetensis gen. nov., sp. nov., isolated from subsurface sediment.</title>
        <authorList>
            <person name="Wang Y.X."/>
            <person name="Huang F.Q."/>
            <person name="Nogi Y."/>
            <person name="Pang S.J."/>
            <person name="Wang P.K."/>
            <person name="Lv J."/>
        </authorList>
    </citation>
    <scope>NUCLEOTIDE SEQUENCE [LARGE SCALE GENOMIC DNA]</scope>
    <source>
        <strain evidence="2">fig4</strain>
    </source>
</reference>
<dbReference type="AlphaFoldDB" id="A0A5B9DQV6"/>
<dbReference type="InterPro" id="IPR053803">
    <property type="entry name" value="DUF6949"/>
</dbReference>
<evidence type="ECO:0000313" key="2">
    <source>
        <dbReference type="Proteomes" id="UP000321062"/>
    </source>
</evidence>
<dbReference type="RefSeq" id="WP_147656364.1">
    <property type="nucleotide sequence ID" value="NZ_BMFM01000001.1"/>
</dbReference>
<name>A0A5B9DQV6_9HYPH</name>
<evidence type="ECO:0000313" key="1">
    <source>
        <dbReference type="EMBL" id="QEE21159.1"/>
    </source>
</evidence>
<dbReference type="Proteomes" id="UP000321062">
    <property type="component" value="Chromosome"/>
</dbReference>
<accession>A0A5B9DQV6</accession>
<gene>
    <name evidence="1" type="ORF">FNA67_13670</name>
</gene>
<proteinExistence type="predicted"/>
<dbReference type="OrthoDB" id="7949320at2"/>
<dbReference type="KEGG" id="yti:FNA67_13670"/>
<dbReference type="EMBL" id="CP041690">
    <property type="protein sequence ID" value="QEE21159.1"/>
    <property type="molecule type" value="Genomic_DNA"/>
</dbReference>
<protein>
    <submittedName>
        <fullName evidence="1">Uncharacterized protein</fullName>
    </submittedName>
</protein>
<sequence length="105" mass="11522">MNELMLAAFIVAVGLVLAAAATHLYQGVFREQAMLRYDGKTYLHTVGHLVMSFVCGPYIMLQMGWQQQKGSTLAFVPVLIGSLVGFGWAFITGLIFMSVYVAVML</sequence>
<keyword evidence="2" id="KW-1185">Reference proteome</keyword>